<organism evidence="4 5">
    <name type="scientific">Rhodoferax sediminis</name>
    <dbReference type="NCBI Taxonomy" id="2509614"/>
    <lineage>
        <taxon>Bacteria</taxon>
        <taxon>Pseudomonadati</taxon>
        <taxon>Pseudomonadota</taxon>
        <taxon>Betaproteobacteria</taxon>
        <taxon>Burkholderiales</taxon>
        <taxon>Comamonadaceae</taxon>
        <taxon>Rhodoferax</taxon>
    </lineage>
</organism>
<dbReference type="Pfam" id="PF01039">
    <property type="entry name" value="Carboxyl_trans"/>
    <property type="match status" value="1"/>
</dbReference>
<name>A0A515DD69_9BURK</name>
<dbReference type="GO" id="GO:0016874">
    <property type="term" value="F:ligase activity"/>
    <property type="evidence" value="ECO:0007669"/>
    <property type="project" value="InterPro"/>
</dbReference>
<keyword evidence="5" id="KW-1185">Reference proteome</keyword>
<dbReference type="EMBL" id="CP035503">
    <property type="protein sequence ID" value="QDL38346.1"/>
    <property type="molecule type" value="Genomic_DNA"/>
</dbReference>
<dbReference type="InterPro" id="IPR011762">
    <property type="entry name" value="COA_CT_N"/>
</dbReference>
<evidence type="ECO:0000313" key="4">
    <source>
        <dbReference type="EMBL" id="QDL38346.1"/>
    </source>
</evidence>
<reference evidence="4 5" key="1">
    <citation type="submission" date="2019-01" db="EMBL/GenBank/DDBJ databases">
        <title>Genomic insights into a novel species Rhodoferax sp.</title>
        <authorList>
            <person name="Jin L."/>
        </authorList>
    </citation>
    <scope>NUCLEOTIDE SEQUENCE [LARGE SCALE GENOMIC DNA]</scope>
    <source>
        <strain evidence="4 5">CHu59-6-5</strain>
    </source>
</reference>
<dbReference type="Gene3D" id="3.90.226.10">
    <property type="entry name" value="2-enoyl-CoA Hydratase, Chain A, domain 1"/>
    <property type="match status" value="2"/>
</dbReference>
<dbReference type="FunFam" id="3.90.226.10:FF:000021">
    <property type="entry name" value="Acetyl-CoA carboxylase carboxyltransferase subunit"/>
    <property type="match status" value="1"/>
</dbReference>
<dbReference type="PROSITE" id="PS50980">
    <property type="entry name" value="COA_CT_NTER"/>
    <property type="match status" value="1"/>
</dbReference>
<dbReference type="InterPro" id="IPR045190">
    <property type="entry name" value="MCCB/AccD1-like"/>
</dbReference>
<feature type="domain" description="CoA carboxyltransferase N-terminal" evidence="2">
    <location>
        <begin position="19"/>
        <end position="279"/>
    </location>
</feature>
<dbReference type="InterPro" id="IPR011763">
    <property type="entry name" value="COA_CT_C"/>
</dbReference>
<protein>
    <submittedName>
        <fullName evidence="4">Acyl-CoA carboxylase subunit beta</fullName>
    </submittedName>
</protein>
<proteinExistence type="predicted"/>
<dbReference type="PANTHER" id="PTHR22855:SF46">
    <property type="entry name" value="METHYLCROTONOYL-COA CARBOXYLASE"/>
    <property type="match status" value="1"/>
</dbReference>
<dbReference type="PANTHER" id="PTHR22855">
    <property type="entry name" value="ACETYL, PROPIONYL, PYRUVATE, AND GLUTACONYL CARBOXYLASE-RELATED"/>
    <property type="match status" value="1"/>
</dbReference>
<dbReference type="InterPro" id="IPR034733">
    <property type="entry name" value="AcCoA_carboxyl_beta"/>
</dbReference>
<dbReference type="KEGG" id="rhf:EUB48_14395"/>
<accession>A0A515DD69</accession>
<feature type="region of interest" description="Disordered" evidence="1">
    <location>
        <begin position="269"/>
        <end position="302"/>
    </location>
</feature>
<evidence type="ECO:0000259" key="2">
    <source>
        <dbReference type="PROSITE" id="PS50980"/>
    </source>
</evidence>
<evidence type="ECO:0000313" key="5">
    <source>
        <dbReference type="Proteomes" id="UP000316798"/>
    </source>
</evidence>
<dbReference type="InterPro" id="IPR029045">
    <property type="entry name" value="ClpP/crotonase-like_dom_sf"/>
</dbReference>
<dbReference type="RefSeq" id="WP_142819795.1">
    <property type="nucleotide sequence ID" value="NZ_CP035503.1"/>
</dbReference>
<feature type="domain" description="CoA carboxyltransferase C-terminal" evidence="3">
    <location>
        <begin position="306"/>
        <end position="558"/>
    </location>
</feature>
<gene>
    <name evidence="4" type="ORF">EUB48_14395</name>
</gene>
<dbReference type="Proteomes" id="UP000316798">
    <property type="component" value="Chromosome"/>
</dbReference>
<dbReference type="SUPFAM" id="SSF52096">
    <property type="entry name" value="ClpP/crotonase"/>
    <property type="match status" value="2"/>
</dbReference>
<dbReference type="PROSITE" id="PS50989">
    <property type="entry name" value="COA_CT_CTER"/>
    <property type="match status" value="1"/>
</dbReference>
<evidence type="ECO:0000256" key="1">
    <source>
        <dbReference type="SAM" id="MobiDB-lite"/>
    </source>
</evidence>
<dbReference type="AlphaFoldDB" id="A0A515DD69"/>
<evidence type="ECO:0000259" key="3">
    <source>
        <dbReference type="PROSITE" id="PS50989"/>
    </source>
</evidence>
<dbReference type="OrthoDB" id="9803706at2"/>
<sequence>MSAFESRWNPQSSVAQQRRAAMLERLGALRALEERAAHASAKSKPVFDKRGQLLPRERVALLLDPGSPWLPLCSLAGFLHDHKDPALSVPGGGVLAGIGFVSGVRCMVVASDSGIEAGAIQPMGLDKILRVQEIALQNKLPFIHLVESAGANLMRYRVEGFVHGGALFRNLARLSAAGIPVITVQHGSGTAGGAYMPGLSDVVIMVRGRSRAFLAGPPLLMAATGEVATEEELGGAEMHTTLSGLGEYLAEDDRQALGTAREVVAKSLDSSFPRRRESSDGEDWIPAPRSESRAGRAGMTGLGGLPPRFDADELLTLMPAHHREPVDMREVIARLVDDSDLLEFKPMYGAQTLCVQARVAGHAVGFISNNGPIDVAGANKATHFIQWMCQRGQPIIYLQNTTGYMVGKDAEQGGMIKHGSKMIQAVTNATVPQITIQCGASFGAGNYGMCGRGYAPRFLFSWPSARTSVMGAEQAARTMQIVNDAALKRKGLAPDPEKSRAQFERIVQMFEAQADVATTSGLLLDDGVIDPRDTRDVLRQCLDMCAEAEARTLRPMQFGVARM</sequence>